<dbReference type="PANTHER" id="PTHR43597:SF5">
    <property type="entry name" value="SUFE-LIKE PROTEIN 2, CHLOROPLASTIC"/>
    <property type="match status" value="1"/>
</dbReference>
<feature type="compositionally biased region" description="Polar residues" evidence="2">
    <location>
        <begin position="309"/>
        <end position="319"/>
    </location>
</feature>
<feature type="domain" description="Fe-S metabolism associated" evidence="3">
    <location>
        <begin position="95"/>
        <end position="214"/>
    </location>
</feature>
<reference evidence="7" key="1">
    <citation type="journal article" date="2020" name="Genome Biol.">
        <title>Gamete binning: chromosome-level and haplotype-resolved genome assembly enabled by high-throughput single-cell sequencing of gamete genomes.</title>
        <authorList>
            <person name="Campoy J.A."/>
            <person name="Sun H."/>
            <person name="Goel M."/>
            <person name="Jiao W.-B."/>
            <person name="Folz-Donahue K."/>
            <person name="Wang N."/>
            <person name="Rubio M."/>
            <person name="Liu C."/>
            <person name="Kukat C."/>
            <person name="Ruiz D."/>
            <person name="Huettel B."/>
            <person name="Schneeberger K."/>
        </authorList>
    </citation>
    <scope>NUCLEOTIDE SEQUENCE [LARGE SCALE GENOMIC DNA]</scope>
    <source>
        <strain evidence="7">cv. Rojo Pasion</strain>
    </source>
</reference>
<proteinExistence type="inferred from homology"/>
<dbReference type="OrthoDB" id="411584at2759"/>
<gene>
    <name evidence="4" type="ORF">CURHAP_LOCUS6039</name>
    <name evidence="5" type="ORF">ORAREDHAP_LOCUS6098</name>
</gene>
<dbReference type="InterPro" id="IPR003808">
    <property type="entry name" value="Fe-S_metab-assoc_dom"/>
</dbReference>
<evidence type="ECO:0000313" key="4">
    <source>
        <dbReference type="EMBL" id="CAB4264305.1"/>
    </source>
</evidence>
<dbReference type="EMBL" id="CAEKDK010000001">
    <property type="protein sequence ID" value="CAB4264305.1"/>
    <property type="molecule type" value="Genomic_DNA"/>
</dbReference>
<evidence type="ECO:0000313" key="7">
    <source>
        <dbReference type="Proteomes" id="UP000507245"/>
    </source>
</evidence>
<keyword evidence="7" id="KW-1185">Reference proteome</keyword>
<dbReference type="EMBL" id="CAEKKB010000001">
    <property type="protein sequence ID" value="CAB4294928.1"/>
    <property type="molecule type" value="Genomic_DNA"/>
</dbReference>
<dbReference type="AlphaFoldDB" id="A0A6J5W9E6"/>
<evidence type="ECO:0000313" key="6">
    <source>
        <dbReference type="Proteomes" id="UP000507222"/>
    </source>
</evidence>
<reference evidence="5 6" key="2">
    <citation type="submission" date="2020-05" db="EMBL/GenBank/DDBJ databases">
        <authorList>
            <person name="Campoy J."/>
            <person name="Schneeberger K."/>
            <person name="Spophaly S."/>
        </authorList>
    </citation>
    <scope>NUCLEOTIDE SEQUENCE [LARGE SCALE GENOMIC DNA]</scope>
    <source>
        <strain evidence="5">PruArmRojPasFocal</strain>
    </source>
</reference>
<accession>A0A6J5W9E6</accession>
<evidence type="ECO:0000259" key="3">
    <source>
        <dbReference type="Pfam" id="PF02657"/>
    </source>
</evidence>
<dbReference type="Pfam" id="PF02657">
    <property type="entry name" value="SufE"/>
    <property type="match status" value="1"/>
</dbReference>
<evidence type="ECO:0000313" key="5">
    <source>
        <dbReference type="EMBL" id="CAB4294928.1"/>
    </source>
</evidence>
<sequence>MNSTTIPTTLVYFSPPPAAFTESSSKRQAHNPRHVQLKLDKRQNGRNFLSKSIKCTQNRGIRNPTALASCLAATEAPPSKVAELVADKLKRLVLEFRSLAEPIDRVKRLLHYAAGLPPYNESTRKPESRVPGCSTQVWVEAEMDELGRMRFRADSDSEISKGFCSCLIWMLDGAEAAEVLEVKTRDLEDVNVGVYGKVNSRVNTWHNVLLAMQRKTQALVTEREGKRPLEALPSLLASTNEIVLLSNLSGKFKNINIVKNIKGYGCPVSPHLWSGQSHLFADGVISIDSNKVLFLSRGSSDHQIPEGGQQHSSTASQDPQKLALALRKAAWKIQA</sequence>
<dbReference type="SUPFAM" id="SSF82649">
    <property type="entry name" value="SufE/NifU"/>
    <property type="match status" value="1"/>
</dbReference>
<name>A0A6J5W9E6_PRUAR</name>
<evidence type="ECO:0000256" key="1">
    <source>
        <dbReference type="ARBA" id="ARBA00010282"/>
    </source>
</evidence>
<feature type="region of interest" description="Disordered" evidence="2">
    <location>
        <begin position="300"/>
        <end position="320"/>
    </location>
</feature>
<organism evidence="5 7">
    <name type="scientific">Prunus armeniaca</name>
    <name type="common">Apricot</name>
    <name type="synonym">Armeniaca vulgaris</name>
    <dbReference type="NCBI Taxonomy" id="36596"/>
    <lineage>
        <taxon>Eukaryota</taxon>
        <taxon>Viridiplantae</taxon>
        <taxon>Streptophyta</taxon>
        <taxon>Embryophyta</taxon>
        <taxon>Tracheophyta</taxon>
        <taxon>Spermatophyta</taxon>
        <taxon>Magnoliopsida</taxon>
        <taxon>eudicotyledons</taxon>
        <taxon>Gunneridae</taxon>
        <taxon>Pentapetalae</taxon>
        <taxon>rosids</taxon>
        <taxon>fabids</taxon>
        <taxon>Rosales</taxon>
        <taxon>Rosaceae</taxon>
        <taxon>Amygdaloideae</taxon>
        <taxon>Amygdaleae</taxon>
        <taxon>Prunus</taxon>
    </lineage>
</organism>
<protein>
    <recommendedName>
        <fullName evidence="3">Fe-S metabolism associated domain-containing protein</fullName>
    </recommendedName>
</protein>
<dbReference type="Gene3D" id="3.90.1010.10">
    <property type="match status" value="1"/>
</dbReference>
<dbReference type="PANTHER" id="PTHR43597">
    <property type="entry name" value="SULFUR ACCEPTOR PROTEIN CSDE"/>
    <property type="match status" value="1"/>
</dbReference>
<dbReference type="Proteomes" id="UP000507245">
    <property type="component" value="Unassembled WGS sequence"/>
</dbReference>
<evidence type="ECO:0000256" key="2">
    <source>
        <dbReference type="SAM" id="MobiDB-lite"/>
    </source>
</evidence>
<dbReference type="Proteomes" id="UP000507222">
    <property type="component" value="Unassembled WGS sequence"/>
</dbReference>
<comment type="similarity">
    <text evidence="1">Belongs to the SufE family.</text>
</comment>